<dbReference type="InterPro" id="IPR013740">
    <property type="entry name" value="Redoxin"/>
</dbReference>
<accession>A0A1F7YYV5</accession>
<dbReference type="InterPro" id="IPR036249">
    <property type="entry name" value="Thioredoxin-like_sf"/>
</dbReference>
<sequence length="761" mass="81841">MPWKKLVVVSSWLLVILFSLFLIPTKQVGATVSACTATVSPSSVTTYSSNSFTISVENTDSVAYSWIRLTIPSSNFTIVGASVPGAWSWSSSESEIVMQNSTLSQGSTQNVNLTVEVRGGTAAASANWTIQVSDDVDGASPFNCSGTLGTEITSGGTDSYAPVISSVAVSDVSQTSVKVTWTTDENANSVVEYGTTDSYGATKSDTTMTTSHSLTLDGLSSNTTYHFNAKSTDSGGNTGESGDYTFVSSKASTTTTVTTTTTTTVTKLVEDTEKPGISFTTKFDKPFSATPEISGKVTDNQGVADVEYSIDGGANYLPVDDLSNPRAKSTNFQFTIISLLDGNYKIRIRATDLTGNVETSAEKILVFDRLPPRVGGAVYTMGSQALQVREDGSLVTIAGLDQKVTLAAVGGPTSVDVISRIGQIGLINDKTLASESQLFSLTKNPDTGLWSGTVSFADPGNYSLQTRAIDGAGNETEGELGKVFVLEKGRILLGSPSQSLGEARGIEIYIYYLEPTTQQFTLWDARAFAQENPVKVDSNLNYSLILPAGKYYLKVISDKLQVTSQIFTFTEATPINTNFELQGLKRLRIGRFSFVLPDIFQPEVEISPISEAWPSQDSVSPMRQTSSMAEELTGKEISYFSLVSEGLTYDSFYFRGKSTVFTFLNTWLPSASEQISILDELSKDTKVNVVVVVPQESESKVDIYRKLGGYEVLMLADPDGVFFGELGIPALPAHIFVDRKGVVEDTIVGVIGEEEILEKIL</sequence>
<proteinExistence type="predicted"/>
<dbReference type="InterPro" id="IPR013783">
    <property type="entry name" value="Ig-like_fold"/>
</dbReference>
<evidence type="ECO:0000313" key="2">
    <source>
        <dbReference type="EMBL" id="OGM32536.1"/>
    </source>
</evidence>
<dbReference type="CDD" id="cd00063">
    <property type="entry name" value="FN3"/>
    <property type="match status" value="1"/>
</dbReference>
<evidence type="ECO:0000313" key="3">
    <source>
        <dbReference type="Proteomes" id="UP000177169"/>
    </source>
</evidence>
<dbReference type="SUPFAM" id="SSF49363">
    <property type="entry name" value="Purple acid phosphatase, N-terminal domain"/>
    <property type="match status" value="1"/>
</dbReference>
<dbReference type="PROSITE" id="PS50853">
    <property type="entry name" value="FN3"/>
    <property type="match status" value="1"/>
</dbReference>
<dbReference type="STRING" id="1802505.A3D01_01760"/>
<name>A0A1F7YYV5_9BACT</name>
<reference evidence="2 3" key="1">
    <citation type="journal article" date="2016" name="Nat. Commun.">
        <title>Thousands of microbial genomes shed light on interconnected biogeochemical processes in an aquifer system.</title>
        <authorList>
            <person name="Anantharaman K."/>
            <person name="Brown C.T."/>
            <person name="Hug L.A."/>
            <person name="Sharon I."/>
            <person name="Castelle C.J."/>
            <person name="Probst A.J."/>
            <person name="Thomas B.C."/>
            <person name="Singh A."/>
            <person name="Wilkins M.J."/>
            <person name="Karaoz U."/>
            <person name="Brodie E.L."/>
            <person name="Williams K.H."/>
            <person name="Hubbard S.S."/>
            <person name="Banfield J.F."/>
        </authorList>
    </citation>
    <scope>NUCLEOTIDE SEQUENCE [LARGE SCALE GENOMIC DNA]</scope>
</reference>
<dbReference type="AlphaFoldDB" id="A0A1F7YYV5"/>
<dbReference type="SMART" id="SM00060">
    <property type="entry name" value="FN3"/>
    <property type="match status" value="1"/>
</dbReference>
<dbReference type="InterPro" id="IPR008963">
    <property type="entry name" value="Purple_acid_Pase-like_N"/>
</dbReference>
<dbReference type="Gene3D" id="2.60.40.10">
    <property type="entry name" value="Immunoglobulins"/>
    <property type="match status" value="2"/>
</dbReference>
<dbReference type="GO" id="GO:0003993">
    <property type="term" value="F:acid phosphatase activity"/>
    <property type="evidence" value="ECO:0007669"/>
    <property type="project" value="InterPro"/>
</dbReference>
<feature type="domain" description="Fibronectin type-III" evidence="1">
    <location>
        <begin position="163"/>
        <end position="252"/>
    </location>
</feature>
<dbReference type="GO" id="GO:0016491">
    <property type="term" value="F:oxidoreductase activity"/>
    <property type="evidence" value="ECO:0007669"/>
    <property type="project" value="InterPro"/>
</dbReference>
<evidence type="ECO:0000259" key="1">
    <source>
        <dbReference type="PROSITE" id="PS50853"/>
    </source>
</evidence>
<protein>
    <recommendedName>
        <fullName evidence="1">Fibronectin type-III domain-containing protein</fullName>
    </recommendedName>
</protein>
<comment type="caution">
    <text evidence="2">The sequence shown here is derived from an EMBL/GenBank/DDBJ whole genome shotgun (WGS) entry which is preliminary data.</text>
</comment>
<dbReference type="SUPFAM" id="SSF52833">
    <property type="entry name" value="Thioredoxin-like"/>
    <property type="match status" value="1"/>
</dbReference>
<gene>
    <name evidence="2" type="ORF">A3D01_01760</name>
</gene>
<dbReference type="EMBL" id="MGGR01000030">
    <property type="protein sequence ID" value="OGM32536.1"/>
    <property type="molecule type" value="Genomic_DNA"/>
</dbReference>
<dbReference type="Pfam" id="PF08534">
    <property type="entry name" value="Redoxin"/>
    <property type="match status" value="1"/>
</dbReference>
<dbReference type="Gene3D" id="3.40.30.10">
    <property type="entry name" value="Glutaredoxin"/>
    <property type="match status" value="1"/>
</dbReference>
<dbReference type="InterPro" id="IPR003961">
    <property type="entry name" value="FN3_dom"/>
</dbReference>
<organism evidence="2 3">
    <name type="scientific">Candidatus Woesebacteria bacterium RIFCSPHIGHO2_02_FULL_39_13</name>
    <dbReference type="NCBI Taxonomy" id="1802505"/>
    <lineage>
        <taxon>Bacteria</taxon>
        <taxon>Candidatus Woeseibacteriota</taxon>
    </lineage>
</organism>
<dbReference type="GO" id="GO:0046872">
    <property type="term" value="F:metal ion binding"/>
    <property type="evidence" value="ECO:0007669"/>
    <property type="project" value="InterPro"/>
</dbReference>
<dbReference type="Proteomes" id="UP000177169">
    <property type="component" value="Unassembled WGS sequence"/>
</dbReference>